<keyword evidence="8" id="KW-0819">tRNA processing</keyword>
<reference evidence="11" key="1">
    <citation type="submission" date="2021-08" db="EMBL/GenBank/DDBJ databases">
        <title>WGS assembly of Ceratopteris richardii.</title>
        <authorList>
            <person name="Marchant D.B."/>
            <person name="Chen G."/>
            <person name="Jenkins J."/>
            <person name="Shu S."/>
            <person name="Leebens-Mack J."/>
            <person name="Grimwood J."/>
            <person name="Schmutz J."/>
            <person name="Soltis P."/>
            <person name="Soltis D."/>
            <person name="Chen Z.-H."/>
        </authorList>
    </citation>
    <scope>NUCLEOTIDE SEQUENCE</scope>
    <source>
        <strain evidence="11">Whitten #5841</strain>
        <tissue evidence="11">Leaf</tissue>
    </source>
</reference>
<dbReference type="InterPro" id="IPR027417">
    <property type="entry name" value="P-loop_NTPase"/>
</dbReference>
<comment type="subcellular location">
    <subcellularLocation>
        <location evidence="2">Cytoplasm</location>
    </subcellularLocation>
    <subcellularLocation>
        <location evidence="1">Nucleus</location>
    </subcellularLocation>
</comment>
<dbReference type="GO" id="GO:0008023">
    <property type="term" value="C:transcription elongation factor complex"/>
    <property type="evidence" value="ECO:0007669"/>
    <property type="project" value="TreeGrafter"/>
</dbReference>
<evidence type="ECO:0000256" key="3">
    <source>
        <dbReference type="ARBA" id="ARBA00005043"/>
    </source>
</evidence>
<gene>
    <name evidence="11" type="ORF">KP509_16G059200</name>
</gene>
<dbReference type="CDD" id="cd19494">
    <property type="entry name" value="Elp4"/>
    <property type="match status" value="1"/>
</dbReference>
<dbReference type="GO" id="GO:0002098">
    <property type="term" value="P:tRNA wobble uridine modification"/>
    <property type="evidence" value="ECO:0007669"/>
    <property type="project" value="InterPro"/>
</dbReference>
<evidence type="ECO:0000256" key="10">
    <source>
        <dbReference type="SAM" id="MobiDB-lite"/>
    </source>
</evidence>
<dbReference type="EMBL" id="CM035421">
    <property type="protein sequence ID" value="KAH7388129.1"/>
    <property type="molecule type" value="Genomic_DNA"/>
</dbReference>
<feature type="compositionally biased region" description="Low complexity" evidence="10">
    <location>
        <begin position="356"/>
        <end position="366"/>
    </location>
</feature>
<dbReference type="AlphaFoldDB" id="A0A8T2T4X2"/>
<dbReference type="Pfam" id="PF05625">
    <property type="entry name" value="PAXNEB"/>
    <property type="match status" value="1"/>
</dbReference>
<dbReference type="PANTHER" id="PTHR12896">
    <property type="entry name" value="PAX6 NEIGHBOR PROTEIN PAXNEB"/>
    <property type="match status" value="1"/>
</dbReference>
<evidence type="ECO:0000313" key="12">
    <source>
        <dbReference type="Proteomes" id="UP000825935"/>
    </source>
</evidence>
<organism evidence="11 12">
    <name type="scientific">Ceratopteris richardii</name>
    <name type="common">Triangle waterfern</name>
    <dbReference type="NCBI Taxonomy" id="49495"/>
    <lineage>
        <taxon>Eukaryota</taxon>
        <taxon>Viridiplantae</taxon>
        <taxon>Streptophyta</taxon>
        <taxon>Embryophyta</taxon>
        <taxon>Tracheophyta</taxon>
        <taxon>Polypodiopsida</taxon>
        <taxon>Polypodiidae</taxon>
        <taxon>Polypodiales</taxon>
        <taxon>Pteridineae</taxon>
        <taxon>Pteridaceae</taxon>
        <taxon>Parkerioideae</taxon>
        <taxon>Ceratopteris</taxon>
    </lineage>
</organism>
<keyword evidence="9" id="KW-0539">Nucleus</keyword>
<accession>A0A8T2T4X2</accession>
<evidence type="ECO:0000256" key="6">
    <source>
        <dbReference type="ARBA" id="ARBA00022490"/>
    </source>
</evidence>
<evidence type="ECO:0000256" key="5">
    <source>
        <dbReference type="ARBA" id="ARBA00020265"/>
    </source>
</evidence>
<dbReference type="Gene3D" id="3.40.50.300">
    <property type="entry name" value="P-loop containing nucleotide triphosphate hydrolases"/>
    <property type="match status" value="1"/>
</dbReference>
<feature type="region of interest" description="Disordered" evidence="10">
    <location>
        <begin position="1"/>
        <end position="34"/>
    </location>
</feature>
<dbReference type="OrthoDB" id="289162at2759"/>
<keyword evidence="12" id="KW-1185">Reference proteome</keyword>
<protein>
    <recommendedName>
        <fullName evidence="5">Elongator complex protein 4</fullName>
    </recommendedName>
</protein>
<evidence type="ECO:0000256" key="9">
    <source>
        <dbReference type="ARBA" id="ARBA00023242"/>
    </source>
</evidence>
<evidence type="ECO:0000256" key="4">
    <source>
        <dbReference type="ARBA" id="ARBA00007573"/>
    </source>
</evidence>
<feature type="compositionally biased region" description="Low complexity" evidence="10">
    <location>
        <begin position="1"/>
        <end position="12"/>
    </location>
</feature>
<name>A0A8T2T4X2_CERRI</name>
<dbReference type="GO" id="GO:0033588">
    <property type="term" value="C:elongator holoenzyme complex"/>
    <property type="evidence" value="ECO:0007669"/>
    <property type="project" value="InterPro"/>
</dbReference>
<keyword evidence="7" id="KW-0150">Chloroplast</keyword>
<comment type="similarity">
    <text evidence="4">Belongs to the ELP4 family.</text>
</comment>
<keyword evidence="7" id="KW-0934">Plastid</keyword>
<feature type="region of interest" description="Disordered" evidence="10">
    <location>
        <begin position="348"/>
        <end position="376"/>
    </location>
</feature>
<evidence type="ECO:0000313" key="11">
    <source>
        <dbReference type="EMBL" id="KAH7388129.1"/>
    </source>
</evidence>
<evidence type="ECO:0000256" key="8">
    <source>
        <dbReference type="ARBA" id="ARBA00022694"/>
    </source>
</evidence>
<comment type="caution">
    <text evidence="11">The sequence shown here is derived from an EMBL/GenBank/DDBJ whole genome shotgun (WGS) entry which is preliminary data.</text>
</comment>
<sequence length="376" mass="41799">MASRGRSSFTRRGGAESLASVPSSPFTRPGPHGTSLISSGFSDLDKILGGGIPVGSLVMVMEDIESPHHLLLTRYFMAQGLVHGQPLLFGCPLTSPESFLGTVPGLSKSKESPNESTNAKNQEGEALRIAWQYRKFINEQQSLEDRRLQQQKLIHNSLGTNHEYCNTFDIRKQLDRAFLMSETVECTSFQTEMTITRLQERCQQFCTKLSRSQQQIGRIALQSLCAPQGHYFRKDWELLNFLHFLRGMLRTSNAVAFISFPADLLKESFSIRWQHMADILLSVEPLLDDDKQMAKMLTDYSEIIGFIRILKLPCINTQVPTIPESSVHALKFARRTLSLERLNQAPIDATGGQSSGGSASSLVCSGPANASSPLEF</sequence>
<comment type="pathway">
    <text evidence="3">tRNA modification; 5-methoxycarbonylmethyl-2-thiouridine-tRNA biosynthesis.</text>
</comment>
<dbReference type="Proteomes" id="UP000825935">
    <property type="component" value="Chromosome 16"/>
</dbReference>
<keyword evidence="6" id="KW-0963">Cytoplasm</keyword>
<evidence type="ECO:0000256" key="1">
    <source>
        <dbReference type="ARBA" id="ARBA00004123"/>
    </source>
</evidence>
<evidence type="ECO:0000256" key="2">
    <source>
        <dbReference type="ARBA" id="ARBA00004496"/>
    </source>
</evidence>
<dbReference type="OMA" id="NTTMWDD"/>
<evidence type="ECO:0000256" key="7">
    <source>
        <dbReference type="ARBA" id="ARBA00022528"/>
    </source>
</evidence>
<dbReference type="PANTHER" id="PTHR12896:SF1">
    <property type="entry name" value="ELONGATOR COMPLEX PROTEIN 4"/>
    <property type="match status" value="1"/>
</dbReference>
<proteinExistence type="inferred from homology"/>
<dbReference type="GO" id="GO:0005737">
    <property type="term" value="C:cytoplasm"/>
    <property type="evidence" value="ECO:0007669"/>
    <property type="project" value="UniProtKB-SubCell"/>
</dbReference>
<dbReference type="InterPro" id="IPR008728">
    <property type="entry name" value="Elongator_complex_protein_4"/>
</dbReference>